<name>A0ABQ8IZN3_DERPT</name>
<comment type="caution">
    <text evidence="1">The sequence shown here is derived from an EMBL/GenBank/DDBJ whole genome shotgun (WGS) entry which is preliminary data.</text>
</comment>
<accession>A0ABQ8IZN3</accession>
<gene>
    <name evidence="1" type="ORF">DERP_000244</name>
</gene>
<keyword evidence="2" id="KW-1185">Reference proteome</keyword>
<proteinExistence type="predicted"/>
<reference evidence="1 2" key="2">
    <citation type="journal article" date="2022" name="Mol. Biol. Evol.">
        <title>Comparative Genomics Reveals Insights into the Divergent Evolution of Astigmatic Mites and Household Pest Adaptations.</title>
        <authorList>
            <person name="Xiong Q."/>
            <person name="Wan A.T."/>
            <person name="Liu X."/>
            <person name="Fung C.S."/>
            <person name="Xiao X."/>
            <person name="Malainual N."/>
            <person name="Hou J."/>
            <person name="Wang L."/>
            <person name="Wang M."/>
            <person name="Yang K.Y."/>
            <person name="Cui Y."/>
            <person name="Leung E.L."/>
            <person name="Nong W."/>
            <person name="Shin S.K."/>
            <person name="Au S.W."/>
            <person name="Jeong K.Y."/>
            <person name="Chew F.T."/>
            <person name="Hui J.H."/>
            <person name="Leung T.F."/>
            <person name="Tungtrongchitr A."/>
            <person name="Zhong N."/>
            <person name="Liu Z."/>
            <person name="Tsui S.K."/>
        </authorList>
    </citation>
    <scope>NUCLEOTIDE SEQUENCE [LARGE SCALE GENOMIC DNA]</scope>
    <source>
        <strain evidence="1">Derp</strain>
    </source>
</reference>
<dbReference type="Proteomes" id="UP000887458">
    <property type="component" value="Unassembled WGS sequence"/>
</dbReference>
<organism evidence="1 2">
    <name type="scientific">Dermatophagoides pteronyssinus</name>
    <name type="common">European house dust mite</name>
    <dbReference type="NCBI Taxonomy" id="6956"/>
    <lineage>
        <taxon>Eukaryota</taxon>
        <taxon>Metazoa</taxon>
        <taxon>Ecdysozoa</taxon>
        <taxon>Arthropoda</taxon>
        <taxon>Chelicerata</taxon>
        <taxon>Arachnida</taxon>
        <taxon>Acari</taxon>
        <taxon>Acariformes</taxon>
        <taxon>Sarcoptiformes</taxon>
        <taxon>Astigmata</taxon>
        <taxon>Psoroptidia</taxon>
        <taxon>Analgoidea</taxon>
        <taxon>Pyroglyphidae</taxon>
        <taxon>Dermatophagoidinae</taxon>
        <taxon>Dermatophagoides</taxon>
    </lineage>
</organism>
<protein>
    <recommendedName>
        <fullName evidence="3">Galectin</fullName>
    </recommendedName>
</protein>
<dbReference type="EMBL" id="NJHN03000095">
    <property type="protein sequence ID" value="KAH9415753.1"/>
    <property type="molecule type" value="Genomic_DNA"/>
</dbReference>
<evidence type="ECO:0000313" key="1">
    <source>
        <dbReference type="EMBL" id="KAH9415753.1"/>
    </source>
</evidence>
<evidence type="ECO:0008006" key="3">
    <source>
        <dbReference type="Google" id="ProtNLM"/>
    </source>
</evidence>
<sequence length="80" mass="9433">MINLHEIGFQFLFNNSDYTVVVGNNFSTREQQKQNGKNTWGVEKYEISSITQFFKLKYIVSGMQKQKRIPNDEECSFEDN</sequence>
<reference evidence="1 2" key="1">
    <citation type="journal article" date="2018" name="J. Allergy Clin. Immunol.">
        <title>High-quality assembly of Dermatophagoides pteronyssinus genome and transcriptome reveals a wide range of novel allergens.</title>
        <authorList>
            <person name="Liu X.Y."/>
            <person name="Yang K.Y."/>
            <person name="Wang M.Q."/>
            <person name="Kwok J.S."/>
            <person name="Zeng X."/>
            <person name="Yang Z."/>
            <person name="Xiao X.J."/>
            <person name="Lau C.P."/>
            <person name="Li Y."/>
            <person name="Huang Z.M."/>
            <person name="Ba J.G."/>
            <person name="Yim A.K."/>
            <person name="Ouyang C.Y."/>
            <person name="Ngai S.M."/>
            <person name="Chan T.F."/>
            <person name="Leung E.L."/>
            <person name="Liu L."/>
            <person name="Liu Z.G."/>
            <person name="Tsui S.K."/>
        </authorList>
    </citation>
    <scope>NUCLEOTIDE SEQUENCE [LARGE SCALE GENOMIC DNA]</scope>
    <source>
        <strain evidence="1">Derp</strain>
    </source>
</reference>
<evidence type="ECO:0000313" key="2">
    <source>
        <dbReference type="Proteomes" id="UP000887458"/>
    </source>
</evidence>